<dbReference type="EMBL" id="CAKMMG010000001">
    <property type="protein sequence ID" value="CAH1190979.1"/>
    <property type="molecule type" value="Genomic_DNA"/>
</dbReference>
<dbReference type="InterPro" id="IPR016024">
    <property type="entry name" value="ARM-type_fold"/>
</dbReference>
<dbReference type="InterPro" id="IPR011989">
    <property type="entry name" value="ARM-like"/>
</dbReference>
<organism evidence="1 2">
    <name type="scientific">Paenibacillus auburnensis</name>
    <dbReference type="NCBI Taxonomy" id="2905649"/>
    <lineage>
        <taxon>Bacteria</taxon>
        <taxon>Bacillati</taxon>
        <taxon>Bacillota</taxon>
        <taxon>Bacilli</taxon>
        <taxon>Bacillales</taxon>
        <taxon>Paenibacillaceae</taxon>
        <taxon>Paenibacillus</taxon>
    </lineage>
</organism>
<evidence type="ECO:0008006" key="3">
    <source>
        <dbReference type="Google" id="ProtNLM"/>
    </source>
</evidence>
<evidence type="ECO:0000313" key="1">
    <source>
        <dbReference type="EMBL" id="CAH1190979.1"/>
    </source>
</evidence>
<gene>
    <name evidence="1" type="ORF">PAECIP111892_00437</name>
</gene>
<name>A0ABN8FZY1_9BACL</name>
<dbReference type="SUPFAM" id="SSF48371">
    <property type="entry name" value="ARM repeat"/>
    <property type="match status" value="1"/>
</dbReference>
<sequence>MSTALLQELHQEVRRLYIAGSDLAADDFRLKRLLPQFQQLGERAAVFKRLGEGVAALLKQESAGEAAPAVKLQELTLLLESVLYTQGTTSPAGIPGGLPSSRFTLETKVSYRKLAAVRQALTTTGSGRYETVVEAFNEGIFQDLRLLPLAIGALSDPYAEIAEFAMKQILPSYGPAIADYLMREFDPSGGKSDVRKLQVIGEAGGPELLPEIFKAAVNGSDDVRVAAIGCLAGHEAYTTSLLEWTNDKKKPIREAAFTAVAAGGSQAGMERLLEAFAGKKDRALAAEAVAKWPSPPLAERLSVRFMEELQEALQQDNTDKKKNENVWTGIQPYLTALEEARNPQLDQIYSFVIHNYEKFIALGWLPLLDQAAYYEERAASEQGLELLRELEQRNSRYLPHYFRAAQQLLSAKELYKQFGGTMMSRLKSKVSKEAAKRDQQLLETLERQIINAESVVYEVPWDSSRDRQQIWREMLSADKIAVAWDPRWLDWFIDQDALDLVCAFARPDSPAARNYLLGKLQEQSGRRRGHDYMLHIFMGLERAGLAEPERQELLMSVLEKDRLYNPYMIPYYLFHLMLRFPSSYFSRIEAIAPNYRYESKTQLEYLLNHLQRQE</sequence>
<dbReference type="Proteomes" id="UP000838324">
    <property type="component" value="Unassembled WGS sequence"/>
</dbReference>
<proteinExistence type="predicted"/>
<accession>A0ABN8FZY1</accession>
<dbReference type="RefSeq" id="WP_236329321.1">
    <property type="nucleotide sequence ID" value="NZ_CAKMMG010000001.1"/>
</dbReference>
<protein>
    <recommendedName>
        <fullName evidence="3">HEAT repeat domain-containing protein</fullName>
    </recommendedName>
</protein>
<reference evidence="1" key="1">
    <citation type="submission" date="2022-01" db="EMBL/GenBank/DDBJ databases">
        <authorList>
            <person name="Criscuolo A."/>
        </authorList>
    </citation>
    <scope>NUCLEOTIDE SEQUENCE</scope>
    <source>
        <strain evidence="1">CIP111892</strain>
    </source>
</reference>
<dbReference type="Gene3D" id="1.25.10.10">
    <property type="entry name" value="Leucine-rich Repeat Variant"/>
    <property type="match status" value="1"/>
</dbReference>
<keyword evidence="2" id="KW-1185">Reference proteome</keyword>
<evidence type="ECO:0000313" key="2">
    <source>
        <dbReference type="Proteomes" id="UP000838324"/>
    </source>
</evidence>
<comment type="caution">
    <text evidence="1">The sequence shown here is derived from an EMBL/GenBank/DDBJ whole genome shotgun (WGS) entry which is preliminary data.</text>
</comment>